<keyword evidence="5 7" id="KW-0648">Protein biosynthesis</keyword>
<dbReference type="Proteomes" id="UP000695000">
    <property type="component" value="Unplaced"/>
</dbReference>
<keyword evidence="7" id="KW-0496">Mitochondrion</keyword>
<evidence type="ECO:0000256" key="3">
    <source>
        <dbReference type="ARBA" id="ARBA00022741"/>
    </source>
</evidence>
<comment type="similarity">
    <text evidence="1 7">Belongs to the GatB/GatE family. GatB subfamily.</text>
</comment>
<dbReference type="InterPro" id="IPR018027">
    <property type="entry name" value="Asn/Gln_amidotransferase"/>
</dbReference>
<reference evidence="10" key="1">
    <citation type="submission" date="2025-08" db="UniProtKB">
        <authorList>
            <consortium name="RefSeq"/>
        </authorList>
    </citation>
    <scope>IDENTIFICATION</scope>
    <source>
        <tissue evidence="10">Whole Larva</tissue>
    </source>
</reference>
<dbReference type="NCBIfam" id="NF004012">
    <property type="entry name" value="PRK05477.1-2"/>
    <property type="match status" value="1"/>
</dbReference>
<feature type="domain" description="Asn/Gln amidotransferase" evidence="8">
    <location>
        <begin position="361"/>
        <end position="509"/>
    </location>
</feature>
<name>A0ABM1MV83_NICVS</name>
<keyword evidence="2 7" id="KW-0436">Ligase</keyword>
<proteinExistence type="inferred from homology"/>
<evidence type="ECO:0000256" key="7">
    <source>
        <dbReference type="HAMAP-Rule" id="MF_03147"/>
    </source>
</evidence>
<dbReference type="Pfam" id="PF02637">
    <property type="entry name" value="GatB_Yqey"/>
    <property type="match status" value="1"/>
</dbReference>
<organism evidence="9 10">
    <name type="scientific">Nicrophorus vespilloides</name>
    <name type="common">Boreal carrion beetle</name>
    <dbReference type="NCBI Taxonomy" id="110193"/>
    <lineage>
        <taxon>Eukaryota</taxon>
        <taxon>Metazoa</taxon>
        <taxon>Ecdysozoa</taxon>
        <taxon>Arthropoda</taxon>
        <taxon>Hexapoda</taxon>
        <taxon>Insecta</taxon>
        <taxon>Pterygota</taxon>
        <taxon>Neoptera</taxon>
        <taxon>Endopterygota</taxon>
        <taxon>Coleoptera</taxon>
        <taxon>Polyphaga</taxon>
        <taxon>Staphyliniformia</taxon>
        <taxon>Silphidae</taxon>
        <taxon>Nicrophorinae</taxon>
        <taxon>Nicrophorus</taxon>
    </lineage>
</organism>
<keyword evidence="4 7" id="KW-0067">ATP-binding</keyword>
<comment type="subunit">
    <text evidence="7">Subunit of the heterotrimeric GatCAB amidotransferase (AdT) complex, composed of A, B and C subunits.</text>
</comment>
<dbReference type="Pfam" id="PF02934">
    <property type="entry name" value="GatB_N"/>
    <property type="match status" value="1"/>
</dbReference>
<dbReference type="SUPFAM" id="SSF89095">
    <property type="entry name" value="GatB/YqeY motif"/>
    <property type="match status" value="1"/>
</dbReference>
<dbReference type="EC" id="6.3.5.-" evidence="7"/>
<keyword evidence="9" id="KW-1185">Reference proteome</keyword>
<dbReference type="NCBIfam" id="TIGR00133">
    <property type="entry name" value="gatB"/>
    <property type="match status" value="1"/>
</dbReference>
<comment type="catalytic activity">
    <reaction evidence="6 7">
        <text>L-glutamyl-tRNA(Gln) + L-glutamine + ATP + H2O = L-glutaminyl-tRNA(Gln) + L-glutamate + ADP + phosphate + H(+)</text>
        <dbReference type="Rhea" id="RHEA:17521"/>
        <dbReference type="Rhea" id="RHEA-COMP:9681"/>
        <dbReference type="Rhea" id="RHEA-COMP:9684"/>
        <dbReference type="ChEBI" id="CHEBI:15377"/>
        <dbReference type="ChEBI" id="CHEBI:15378"/>
        <dbReference type="ChEBI" id="CHEBI:29985"/>
        <dbReference type="ChEBI" id="CHEBI:30616"/>
        <dbReference type="ChEBI" id="CHEBI:43474"/>
        <dbReference type="ChEBI" id="CHEBI:58359"/>
        <dbReference type="ChEBI" id="CHEBI:78520"/>
        <dbReference type="ChEBI" id="CHEBI:78521"/>
        <dbReference type="ChEBI" id="CHEBI:456216"/>
    </reaction>
</comment>
<evidence type="ECO:0000313" key="10">
    <source>
        <dbReference type="RefSeq" id="XP_017778483.1"/>
    </source>
</evidence>
<sequence>MYWIHLIKRNIVYSNRQYSKQVSNKWKSVVGLEVHAQISSNSKLFSGSSNEFASPVNNNVSLFDCSIPGTLPVLNKKCVEAGIKTAIALNCKVSPVSMFDRKHYFYADIPAGYQITQQRAPLALEGNLEFQVFTPGIHKKPYTVNAKIKQIQLEQDSGKSLHEDDRSLVDLNRAGAPLMELVFDPDLSDGEEAAALIKELVIILQRIGTCSCKMEEGALRVDANISIHKPGEPLGVRTEVKNIGSIRGVAGAIKYEIKRQIKVLESGGRIVNETRAWEATSKTTLPMRDKEQQQDYRYMPEPNLPPLHVAIGPIKNGCVNVDEIEKQIPELPSGTRTRLIDDFGLQLQQSIILVNNPILLNMFEEAVKGSTNYQLLANLLINELLTIVNKNNMDLENILVDGKTFSEIASLINDNQINKNTAKLIINEVITGDLKSPAEIIEKNNWIQISDVAQIEKICTNILNENKDIVEQYKKGKTKVFNSLMGKVANNSKQMINMALVPEIMKKLLSKM</sequence>
<dbReference type="SUPFAM" id="SSF55931">
    <property type="entry name" value="Glutamine synthetase/guanido kinase"/>
    <property type="match status" value="1"/>
</dbReference>
<evidence type="ECO:0000256" key="6">
    <source>
        <dbReference type="ARBA" id="ARBA00047913"/>
    </source>
</evidence>
<dbReference type="InterPro" id="IPR017959">
    <property type="entry name" value="Asn/Gln-tRNA_amidoTrfase_suB/E"/>
</dbReference>
<protein>
    <recommendedName>
        <fullName evidence="7">Glutamyl-tRNA(Gln) amidotransferase subunit B, mitochondrial</fullName>
        <shortName evidence="7">Glu-AdT subunit B</shortName>
        <ecNumber evidence="7">6.3.5.-</ecNumber>
    </recommendedName>
</protein>
<dbReference type="SMART" id="SM00845">
    <property type="entry name" value="GatB_Yqey"/>
    <property type="match status" value="1"/>
</dbReference>
<dbReference type="GeneID" id="108564087"/>
<evidence type="ECO:0000256" key="1">
    <source>
        <dbReference type="ARBA" id="ARBA00005306"/>
    </source>
</evidence>
<comment type="function">
    <text evidence="7">Allows the formation of correctly charged Gln-tRNA(Gln) through the transamidation of misacylated Glu-tRNA(Gln) in the mitochondria. The reaction takes place in the presence of glutamine and ATP through an activated gamma-phospho-Glu-tRNA(Gln).</text>
</comment>
<dbReference type="InterPro" id="IPR023168">
    <property type="entry name" value="GatB_Yqey_C_2"/>
</dbReference>
<evidence type="ECO:0000259" key="8">
    <source>
        <dbReference type="SMART" id="SM00845"/>
    </source>
</evidence>
<keyword evidence="3 7" id="KW-0547">Nucleotide-binding</keyword>
<evidence type="ECO:0000256" key="2">
    <source>
        <dbReference type="ARBA" id="ARBA00022598"/>
    </source>
</evidence>
<comment type="subcellular location">
    <subcellularLocation>
        <location evidence="7">Mitochondrion</location>
    </subcellularLocation>
</comment>
<dbReference type="InterPro" id="IPR014746">
    <property type="entry name" value="Gln_synth/guanido_kin_cat_dom"/>
</dbReference>
<dbReference type="PANTHER" id="PTHR11659:SF0">
    <property type="entry name" value="GLUTAMYL-TRNA(GLN) AMIDOTRANSFERASE SUBUNIT B, MITOCHONDRIAL"/>
    <property type="match status" value="1"/>
</dbReference>
<dbReference type="InterPro" id="IPR003789">
    <property type="entry name" value="Asn/Gln_tRNA_amidoTrase-B-like"/>
</dbReference>
<accession>A0ABM1MV83</accession>
<evidence type="ECO:0000256" key="4">
    <source>
        <dbReference type="ARBA" id="ARBA00022840"/>
    </source>
</evidence>
<dbReference type="RefSeq" id="XP_017778483.1">
    <property type="nucleotide sequence ID" value="XM_017922994.1"/>
</dbReference>
<evidence type="ECO:0000256" key="5">
    <source>
        <dbReference type="ARBA" id="ARBA00022917"/>
    </source>
</evidence>
<dbReference type="PANTHER" id="PTHR11659">
    <property type="entry name" value="GLUTAMYL-TRNA GLN AMIDOTRANSFERASE SUBUNIT B MITOCHONDRIAL AND PROKARYOTIC PET112-RELATED"/>
    <property type="match status" value="1"/>
</dbReference>
<dbReference type="NCBIfam" id="NF004014">
    <property type="entry name" value="PRK05477.1-4"/>
    <property type="match status" value="1"/>
</dbReference>
<dbReference type="HAMAP" id="MF_00121">
    <property type="entry name" value="GatB"/>
    <property type="match status" value="1"/>
</dbReference>
<dbReference type="InterPro" id="IPR004413">
    <property type="entry name" value="GatB"/>
</dbReference>
<dbReference type="InterPro" id="IPR006075">
    <property type="entry name" value="Asn/Gln-tRNA_Trfase_suB/E_cat"/>
</dbReference>
<gene>
    <name evidence="10" type="primary">LOC108564087</name>
</gene>
<evidence type="ECO:0000313" key="9">
    <source>
        <dbReference type="Proteomes" id="UP000695000"/>
    </source>
</evidence>
<dbReference type="Gene3D" id="1.10.10.410">
    <property type="match status" value="1"/>
</dbReference>